<dbReference type="Proteomes" id="UP000636709">
    <property type="component" value="Unassembled WGS sequence"/>
</dbReference>
<feature type="region of interest" description="Disordered" evidence="1">
    <location>
        <begin position="1"/>
        <end position="21"/>
    </location>
</feature>
<evidence type="ECO:0000256" key="1">
    <source>
        <dbReference type="SAM" id="MobiDB-lite"/>
    </source>
</evidence>
<gene>
    <name evidence="2" type="ORF">HU200_022195</name>
</gene>
<comment type="caution">
    <text evidence="2">The sequence shown here is derived from an EMBL/GenBank/DDBJ whole genome shotgun (WGS) entry which is preliminary data.</text>
</comment>
<accession>A0A835CB99</accession>
<evidence type="ECO:0000313" key="2">
    <source>
        <dbReference type="EMBL" id="KAF8723046.1"/>
    </source>
</evidence>
<evidence type="ECO:0000313" key="3">
    <source>
        <dbReference type="Proteomes" id="UP000636709"/>
    </source>
</evidence>
<reference evidence="2" key="1">
    <citation type="submission" date="2020-07" db="EMBL/GenBank/DDBJ databases">
        <title>Genome sequence and genetic diversity analysis of an under-domesticated orphan crop, white fonio (Digitaria exilis).</title>
        <authorList>
            <person name="Bennetzen J.L."/>
            <person name="Chen S."/>
            <person name="Ma X."/>
            <person name="Wang X."/>
            <person name="Yssel A.E.J."/>
            <person name="Chaluvadi S.R."/>
            <person name="Johnson M."/>
            <person name="Gangashetty P."/>
            <person name="Hamidou F."/>
            <person name="Sanogo M.D."/>
            <person name="Zwaenepoel A."/>
            <person name="Wallace J."/>
            <person name="Van De Peer Y."/>
            <person name="Van Deynze A."/>
        </authorList>
    </citation>
    <scope>NUCLEOTIDE SEQUENCE</scope>
    <source>
        <tissue evidence="2">Leaves</tissue>
    </source>
</reference>
<organism evidence="2 3">
    <name type="scientific">Digitaria exilis</name>
    <dbReference type="NCBI Taxonomy" id="1010633"/>
    <lineage>
        <taxon>Eukaryota</taxon>
        <taxon>Viridiplantae</taxon>
        <taxon>Streptophyta</taxon>
        <taxon>Embryophyta</taxon>
        <taxon>Tracheophyta</taxon>
        <taxon>Spermatophyta</taxon>
        <taxon>Magnoliopsida</taxon>
        <taxon>Liliopsida</taxon>
        <taxon>Poales</taxon>
        <taxon>Poaceae</taxon>
        <taxon>PACMAD clade</taxon>
        <taxon>Panicoideae</taxon>
        <taxon>Panicodae</taxon>
        <taxon>Paniceae</taxon>
        <taxon>Anthephorinae</taxon>
        <taxon>Digitaria</taxon>
    </lineage>
</organism>
<dbReference type="AlphaFoldDB" id="A0A835CB99"/>
<sequence length="82" mass="8527">MASLQRGKYTGGRRRVNARSNGLAAAAAGEAAAVEAEVDVEETSGAADAEAGRGEVGVRHAQLLPELRRRPELLPPPPVVDL</sequence>
<protein>
    <submittedName>
        <fullName evidence="2">Uncharacterized protein</fullName>
    </submittedName>
</protein>
<name>A0A835CB99_9POAL</name>
<dbReference type="EMBL" id="JACEFO010001669">
    <property type="protein sequence ID" value="KAF8723046.1"/>
    <property type="molecule type" value="Genomic_DNA"/>
</dbReference>
<proteinExistence type="predicted"/>
<keyword evidence="3" id="KW-1185">Reference proteome</keyword>